<accession>A0A1V1H1L5</accession>
<reference evidence="1" key="1">
    <citation type="submission" date="2009-05" db="EMBL/GenBank/DDBJ databases">
        <title>Oryza sativa Japonica Group genomic DNA, chromosome 6, BAC clone:KMK0024M20, cultivar:Khau Mac Kho.</title>
        <authorList>
            <person name="Matsumoto T."/>
            <person name="Wu J."/>
            <person name="Kanamori H."/>
        </authorList>
    </citation>
    <scope>NUCLEOTIDE SEQUENCE</scope>
    <source>
        <strain evidence="1">IRGC 105668</strain>
    </source>
</reference>
<protein>
    <submittedName>
        <fullName evidence="1">Uncharacterized protein</fullName>
    </submittedName>
</protein>
<dbReference type="AlphaFoldDB" id="A0A1V1H1L5"/>
<organism evidence="1">
    <name type="scientific">Oryza glumipatula</name>
    <dbReference type="NCBI Taxonomy" id="40148"/>
    <lineage>
        <taxon>Eukaryota</taxon>
        <taxon>Viridiplantae</taxon>
        <taxon>Streptophyta</taxon>
        <taxon>Embryophyta</taxon>
        <taxon>Tracheophyta</taxon>
        <taxon>Spermatophyta</taxon>
        <taxon>Magnoliopsida</taxon>
        <taxon>Liliopsida</taxon>
        <taxon>Poales</taxon>
        <taxon>Poaceae</taxon>
        <taxon>BOP clade</taxon>
        <taxon>Oryzoideae</taxon>
        <taxon>Oryzeae</taxon>
        <taxon>Oryzinae</taxon>
        <taxon>Oryza</taxon>
    </lineage>
</organism>
<sequence>MFVWCTPAFPGTGINTLAFGKRKFSRSRQRRTPRMQGAAKAVDRVVEVELRAREGQLGAVKVGAASWRWRQGRSLPWR</sequence>
<evidence type="ECO:0000313" key="1">
    <source>
        <dbReference type="EMBL" id="BAX24838.1"/>
    </source>
</evidence>
<proteinExistence type="predicted"/>
<name>A0A1V1H1L5_9ORYZ</name>
<dbReference type="EMBL" id="AP011461">
    <property type="protein sequence ID" value="BAX24838.1"/>
    <property type="molecule type" value="Genomic_DNA"/>
</dbReference>
<gene>
    <name evidence="1" type="primary">GL0029M03.35</name>
</gene>